<dbReference type="InterPro" id="IPR011814">
    <property type="entry name" value="BioC"/>
</dbReference>
<evidence type="ECO:0000256" key="3">
    <source>
        <dbReference type="ARBA" id="ARBA00012327"/>
    </source>
</evidence>
<organism evidence="10 11">
    <name type="scientific">Thauera sedimentorum</name>
    <dbReference type="NCBI Taxonomy" id="2767595"/>
    <lineage>
        <taxon>Bacteria</taxon>
        <taxon>Pseudomonadati</taxon>
        <taxon>Pseudomonadota</taxon>
        <taxon>Betaproteobacteria</taxon>
        <taxon>Rhodocyclales</taxon>
        <taxon>Zoogloeaceae</taxon>
        <taxon>Thauera</taxon>
    </lineage>
</organism>
<evidence type="ECO:0000256" key="1">
    <source>
        <dbReference type="ARBA" id="ARBA00000852"/>
    </source>
</evidence>
<dbReference type="SUPFAM" id="SSF53335">
    <property type="entry name" value="S-adenosyl-L-methionine-dependent methyltransferases"/>
    <property type="match status" value="1"/>
</dbReference>
<dbReference type="GO" id="GO:0032259">
    <property type="term" value="P:methylation"/>
    <property type="evidence" value="ECO:0007669"/>
    <property type="project" value="UniProtKB-KW"/>
</dbReference>
<dbReference type="InterPro" id="IPR029063">
    <property type="entry name" value="SAM-dependent_MTases_sf"/>
</dbReference>
<dbReference type="Gene3D" id="3.40.50.150">
    <property type="entry name" value="Vaccinia Virus protein VP39"/>
    <property type="match status" value="1"/>
</dbReference>
<sequence length="287" mass="31384">MPPSCRTPLNARPCWSASSVPETPDAKARVRQAFHRAAGTYDQAAVVQREICRHLADFAAAHPCGRTLDRVLDAGCGTGHALDLLAATHPGAEVLALDFAPGMLARVTGHPRVCGDLEHLPLATACMDAVWSSLAVQWCRPAAMFAELARVLRPQGIAWIATLGPATLHELRDAFRTVDDAPHVIDFHPPETWQAAAERAGLKVRALRRRPCAALAPDLRGLLRHIKAIGAHTVSNTPRAPLGRDAWRRLQARYEIWRRDDGQLPATYDVILLAVERIECRQHPPGS</sequence>
<evidence type="ECO:0000256" key="5">
    <source>
        <dbReference type="ARBA" id="ARBA00022679"/>
    </source>
</evidence>
<evidence type="ECO:0000259" key="9">
    <source>
        <dbReference type="Pfam" id="PF08241"/>
    </source>
</evidence>
<dbReference type="EC" id="2.1.1.197" evidence="3 8"/>
<dbReference type="Pfam" id="PF08241">
    <property type="entry name" value="Methyltransf_11"/>
    <property type="match status" value="1"/>
</dbReference>
<keyword evidence="5 8" id="KW-0808">Transferase</keyword>
<dbReference type="GO" id="GO:0102130">
    <property type="term" value="F:malonyl-CoA methyltransferase activity"/>
    <property type="evidence" value="ECO:0007669"/>
    <property type="project" value="UniProtKB-EC"/>
</dbReference>
<evidence type="ECO:0000256" key="4">
    <source>
        <dbReference type="ARBA" id="ARBA00022603"/>
    </source>
</evidence>
<evidence type="ECO:0000313" key="11">
    <source>
        <dbReference type="Proteomes" id="UP000603602"/>
    </source>
</evidence>
<comment type="similarity">
    <text evidence="8">Belongs to the methyltransferase superfamily.</text>
</comment>
<evidence type="ECO:0000313" key="10">
    <source>
        <dbReference type="EMBL" id="MBD8502543.1"/>
    </source>
</evidence>
<keyword evidence="4 8" id="KW-0489">Methyltransferase</keyword>
<dbReference type="NCBIfam" id="TIGR02072">
    <property type="entry name" value="BioC"/>
    <property type="match status" value="1"/>
</dbReference>
<comment type="function">
    <text evidence="8">Converts the free carboxyl group of a malonyl-thioester to its methyl ester by transfer of a methyl group from S-adenosyl-L-methionine (SAM). It allows to synthesize pimeloyl-ACP via the fatty acid synthetic pathway.</text>
</comment>
<evidence type="ECO:0000256" key="7">
    <source>
        <dbReference type="ARBA" id="ARBA00022756"/>
    </source>
</evidence>
<name>A0ABR9B876_9RHOO</name>
<protein>
    <recommendedName>
        <fullName evidence="3 8">Malonyl-[acyl-carrier protein] O-methyltransferase</fullName>
        <shortName evidence="8">Malonyl-ACP O-methyltransferase</shortName>
        <ecNumber evidence="3 8">2.1.1.197</ecNumber>
    </recommendedName>
    <alternativeName>
        <fullName evidence="8">Biotin synthesis protein BioC</fullName>
    </alternativeName>
</protein>
<dbReference type="InterPro" id="IPR013216">
    <property type="entry name" value="Methyltransf_11"/>
</dbReference>
<proteinExistence type="inferred from homology"/>
<evidence type="ECO:0000256" key="6">
    <source>
        <dbReference type="ARBA" id="ARBA00022691"/>
    </source>
</evidence>
<dbReference type="EMBL" id="JACYTO010000001">
    <property type="protein sequence ID" value="MBD8502543.1"/>
    <property type="molecule type" value="Genomic_DNA"/>
</dbReference>
<accession>A0ABR9B876</accession>
<evidence type="ECO:0000256" key="8">
    <source>
        <dbReference type="HAMAP-Rule" id="MF_00835"/>
    </source>
</evidence>
<keyword evidence="7 8" id="KW-0093">Biotin biosynthesis</keyword>
<keyword evidence="11" id="KW-1185">Reference proteome</keyword>
<evidence type="ECO:0000256" key="2">
    <source>
        <dbReference type="ARBA" id="ARBA00004746"/>
    </source>
</evidence>
<comment type="catalytic activity">
    <reaction evidence="1 8">
        <text>malonyl-[ACP] + S-adenosyl-L-methionine = malonyl-[ACP] methyl ester + S-adenosyl-L-homocysteine</text>
        <dbReference type="Rhea" id="RHEA:17105"/>
        <dbReference type="Rhea" id="RHEA-COMP:9623"/>
        <dbReference type="Rhea" id="RHEA-COMP:9954"/>
        <dbReference type="ChEBI" id="CHEBI:57856"/>
        <dbReference type="ChEBI" id="CHEBI:59789"/>
        <dbReference type="ChEBI" id="CHEBI:78449"/>
        <dbReference type="ChEBI" id="CHEBI:78845"/>
        <dbReference type="EC" id="2.1.1.197"/>
    </reaction>
</comment>
<feature type="domain" description="Methyltransferase type 11" evidence="9">
    <location>
        <begin position="72"/>
        <end position="159"/>
    </location>
</feature>
<reference evidence="11" key="1">
    <citation type="submission" date="2023-07" db="EMBL/GenBank/DDBJ databases">
        <title>Thauera sp. CAU 1555 isolated from sand of Yaerae Beach.</title>
        <authorList>
            <person name="Kim W."/>
        </authorList>
    </citation>
    <scope>NUCLEOTIDE SEQUENCE [LARGE SCALE GENOMIC DNA]</scope>
    <source>
        <strain evidence="11">CAU 1555</strain>
    </source>
</reference>
<keyword evidence="6 8" id="KW-0949">S-adenosyl-L-methionine</keyword>
<dbReference type="Proteomes" id="UP000603602">
    <property type="component" value="Unassembled WGS sequence"/>
</dbReference>
<gene>
    <name evidence="8 10" type="primary">bioC</name>
    <name evidence="10" type="ORF">IFO67_06565</name>
</gene>
<dbReference type="HAMAP" id="MF_00835">
    <property type="entry name" value="BioC"/>
    <property type="match status" value="1"/>
</dbReference>
<dbReference type="PANTHER" id="PTHR13090">
    <property type="entry name" value="ARGININE-HYDROXYLASE NDUFAF5, MITOCHONDRIAL"/>
    <property type="match status" value="1"/>
</dbReference>
<dbReference type="PANTHER" id="PTHR13090:SF1">
    <property type="entry name" value="ARGININE-HYDROXYLASE NDUFAF5, MITOCHONDRIAL"/>
    <property type="match status" value="1"/>
</dbReference>
<dbReference type="InterPro" id="IPR050602">
    <property type="entry name" value="Malonyl-ACP_OMT"/>
</dbReference>
<dbReference type="CDD" id="cd02440">
    <property type="entry name" value="AdoMet_MTases"/>
    <property type="match status" value="1"/>
</dbReference>
<comment type="caution">
    <text evidence="10">The sequence shown here is derived from an EMBL/GenBank/DDBJ whole genome shotgun (WGS) entry which is preliminary data.</text>
</comment>
<comment type="pathway">
    <text evidence="2 8">Cofactor biosynthesis; biotin biosynthesis.</text>
</comment>